<comment type="caution">
    <text evidence="2">The sequence shown here is derived from an EMBL/GenBank/DDBJ whole genome shotgun (WGS) entry which is preliminary data.</text>
</comment>
<protein>
    <submittedName>
        <fullName evidence="2">Uncharacterized protein</fullName>
    </submittedName>
</protein>
<name>A0A9Q1DPH9_CONCO</name>
<gene>
    <name evidence="2" type="ORF">COCON_G00080540</name>
</gene>
<dbReference type="EMBL" id="JAFJMO010000005">
    <property type="protein sequence ID" value="KAJ8276302.1"/>
    <property type="molecule type" value="Genomic_DNA"/>
</dbReference>
<accession>A0A9Q1DPH9</accession>
<feature type="region of interest" description="Disordered" evidence="1">
    <location>
        <begin position="205"/>
        <end position="237"/>
    </location>
</feature>
<organism evidence="2 3">
    <name type="scientific">Conger conger</name>
    <name type="common">Conger eel</name>
    <name type="synonym">Muraena conger</name>
    <dbReference type="NCBI Taxonomy" id="82655"/>
    <lineage>
        <taxon>Eukaryota</taxon>
        <taxon>Metazoa</taxon>
        <taxon>Chordata</taxon>
        <taxon>Craniata</taxon>
        <taxon>Vertebrata</taxon>
        <taxon>Euteleostomi</taxon>
        <taxon>Actinopterygii</taxon>
        <taxon>Neopterygii</taxon>
        <taxon>Teleostei</taxon>
        <taxon>Anguilliformes</taxon>
        <taxon>Congridae</taxon>
        <taxon>Conger</taxon>
    </lineage>
</organism>
<dbReference type="Proteomes" id="UP001152803">
    <property type="component" value="Unassembled WGS sequence"/>
</dbReference>
<dbReference type="AlphaFoldDB" id="A0A9Q1DPH9"/>
<keyword evidence="3" id="KW-1185">Reference proteome</keyword>
<evidence type="ECO:0000256" key="1">
    <source>
        <dbReference type="SAM" id="MobiDB-lite"/>
    </source>
</evidence>
<dbReference type="OrthoDB" id="5983381at2759"/>
<evidence type="ECO:0000313" key="3">
    <source>
        <dbReference type="Proteomes" id="UP001152803"/>
    </source>
</evidence>
<evidence type="ECO:0000313" key="2">
    <source>
        <dbReference type="EMBL" id="KAJ8276302.1"/>
    </source>
</evidence>
<reference evidence="2" key="1">
    <citation type="journal article" date="2023" name="Science">
        <title>Genome structures resolve the early diversification of teleost fishes.</title>
        <authorList>
            <person name="Parey E."/>
            <person name="Louis A."/>
            <person name="Montfort J."/>
            <person name="Bouchez O."/>
            <person name="Roques C."/>
            <person name="Iampietro C."/>
            <person name="Lluch J."/>
            <person name="Castinel A."/>
            <person name="Donnadieu C."/>
            <person name="Desvignes T."/>
            <person name="Floi Bucao C."/>
            <person name="Jouanno E."/>
            <person name="Wen M."/>
            <person name="Mejri S."/>
            <person name="Dirks R."/>
            <person name="Jansen H."/>
            <person name="Henkel C."/>
            <person name="Chen W.J."/>
            <person name="Zahm M."/>
            <person name="Cabau C."/>
            <person name="Klopp C."/>
            <person name="Thompson A.W."/>
            <person name="Robinson-Rechavi M."/>
            <person name="Braasch I."/>
            <person name="Lecointre G."/>
            <person name="Bobe J."/>
            <person name="Postlethwait J.H."/>
            <person name="Berthelot C."/>
            <person name="Roest Crollius H."/>
            <person name="Guiguen Y."/>
        </authorList>
    </citation>
    <scope>NUCLEOTIDE SEQUENCE</scope>
    <source>
        <strain evidence="2">Concon-B</strain>
    </source>
</reference>
<proteinExistence type="predicted"/>
<sequence>MDSAMKSKEETKAFHKQSGSRYQMLSAGCLPTAACFVLSLSSIAICFLTSFKTSQLEHRLYALEMEKRSTLHQSPSVLFEEGTALRETIEKVVQEKIAQAMPKLRASRDVAQECACPPVAFLFRGLATCLRERASESTGPRERQAAALPPRVLHMRAGLLCDWSSGENGGSSAADCPRSSYCNQPQTHRLCTDLQLRIQVRLAPGGVDPTGDWAPAGRQMEPSRELVPTSGKHGDRS</sequence>